<evidence type="ECO:0000256" key="8">
    <source>
        <dbReference type="ARBA" id="ARBA00022801"/>
    </source>
</evidence>
<evidence type="ECO:0000256" key="4">
    <source>
        <dbReference type="ARBA" id="ARBA00012564"/>
    </source>
</evidence>
<evidence type="ECO:0000313" key="14">
    <source>
        <dbReference type="EMBL" id="QED27817.1"/>
    </source>
</evidence>
<evidence type="ECO:0000256" key="2">
    <source>
        <dbReference type="ARBA" id="ARBA00001947"/>
    </source>
</evidence>
<evidence type="ECO:0000256" key="6">
    <source>
        <dbReference type="ARBA" id="ARBA00022670"/>
    </source>
</evidence>
<dbReference type="SUPFAM" id="SSF55486">
    <property type="entry name" value="Metalloproteases ('zincins'), catalytic domain"/>
    <property type="match status" value="1"/>
</dbReference>
<dbReference type="OrthoDB" id="9816201at2"/>
<dbReference type="InterPro" id="IPR001930">
    <property type="entry name" value="Peptidase_M1"/>
</dbReference>
<keyword evidence="15" id="KW-1185">Reference proteome</keyword>
<keyword evidence="9" id="KW-0862">Zinc</keyword>
<accession>A0A5B8XRM1</accession>
<dbReference type="GO" id="GO:0008270">
    <property type="term" value="F:zinc ion binding"/>
    <property type="evidence" value="ECO:0007669"/>
    <property type="project" value="InterPro"/>
</dbReference>
<dbReference type="GO" id="GO:0016285">
    <property type="term" value="F:alanyl aminopeptidase activity"/>
    <property type="evidence" value="ECO:0007669"/>
    <property type="project" value="UniProtKB-EC"/>
</dbReference>
<dbReference type="GO" id="GO:0070006">
    <property type="term" value="F:metalloaminopeptidase activity"/>
    <property type="evidence" value="ECO:0007669"/>
    <property type="project" value="TreeGrafter"/>
</dbReference>
<protein>
    <recommendedName>
        <fullName evidence="5">Aminopeptidase N</fullName>
        <ecNumber evidence="4">3.4.11.2</ecNumber>
    </recommendedName>
</protein>
<dbReference type="EC" id="3.4.11.2" evidence="4"/>
<dbReference type="InterPro" id="IPR045357">
    <property type="entry name" value="Aminopeptidase_N-like_N"/>
</dbReference>
<feature type="domain" description="Peptidase M1 membrane alanine aminopeptidase" evidence="12">
    <location>
        <begin position="245"/>
        <end position="453"/>
    </location>
</feature>
<evidence type="ECO:0000256" key="1">
    <source>
        <dbReference type="ARBA" id="ARBA00000098"/>
    </source>
</evidence>
<dbReference type="Proteomes" id="UP000321595">
    <property type="component" value="Chromosome"/>
</dbReference>
<dbReference type="Gene3D" id="1.25.10.10">
    <property type="entry name" value="Leucine-rich Repeat Variant"/>
    <property type="match status" value="1"/>
</dbReference>
<dbReference type="KEGG" id="bbae:FRD01_11340"/>
<dbReference type="Gene3D" id="2.60.40.1730">
    <property type="entry name" value="tricorn interacting facor f3 domain"/>
    <property type="match status" value="1"/>
</dbReference>
<evidence type="ECO:0000259" key="12">
    <source>
        <dbReference type="Pfam" id="PF01433"/>
    </source>
</evidence>
<dbReference type="PRINTS" id="PR00756">
    <property type="entry name" value="ALADIPTASE"/>
</dbReference>
<evidence type="ECO:0000256" key="10">
    <source>
        <dbReference type="ARBA" id="ARBA00023049"/>
    </source>
</evidence>
<dbReference type="GO" id="GO:0005737">
    <property type="term" value="C:cytoplasm"/>
    <property type="evidence" value="ECO:0007669"/>
    <property type="project" value="TreeGrafter"/>
</dbReference>
<evidence type="ECO:0000256" key="9">
    <source>
        <dbReference type="ARBA" id="ARBA00022833"/>
    </source>
</evidence>
<dbReference type="GO" id="GO:0016020">
    <property type="term" value="C:membrane"/>
    <property type="evidence" value="ECO:0007669"/>
    <property type="project" value="TreeGrafter"/>
</dbReference>
<keyword evidence="11" id="KW-0175">Coiled coil</keyword>
<feature type="coiled-coil region" evidence="11">
    <location>
        <begin position="810"/>
        <end position="837"/>
    </location>
</feature>
<evidence type="ECO:0000256" key="3">
    <source>
        <dbReference type="ARBA" id="ARBA00010136"/>
    </source>
</evidence>
<evidence type="ECO:0000256" key="5">
    <source>
        <dbReference type="ARBA" id="ARBA00015611"/>
    </source>
</evidence>
<comment type="similarity">
    <text evidence="3">Belongs to the peptidase M1 family.</text>
</comment>
<gene>
    <name evidence="14" type="ORF">FRD01_11340</name>
</gene>
<dbReference type="Pfam" id="PF17900">
    <property type="entry name" value="Peptidase_M1_N"/>
    <property type="match status" value="1"/>
</dbReference>
<dbReference type="PANTHER" id="PTHR11533:SF299">
    <property type="entry name" value="AMINOPEPTIDASE"/>
    <property type="match status" value="1"/>
</dbReference>
<dbReference type="Gene3D" id="1.10.390.10">
    <property type="entry name" value="Neutral Protease Domain 2"/>
    <property type="match status" value="1"/>
</dbReference>
<reference evidence="14 15" key="1">
    <citation type="submission" date="2019-08" db="EMBL/GenBank/DDBJ databases">
        <authorList>
            <person name="Liang Q."/>
        </authorList>
    </citation>
    <scope>NUCLEOTIDE SEQUENCE [LARGE SCALE GENOMIC DNA]</scope>
    <source>
        <strain evidence="14 15">V1718</strain>
    </source>
</reference>
<dbReference type="GO" id="GO:0043171">
    <property type="term" value="P:peptide catabolic process"/>
    <property type="evidence" value="ECO:0007669"/>
    <property type="project" value="TreeGrafter"/>
</dbReference>
<keyword evidence="6" id="KW-0645">Protease</keyword>
<organism evidence="14 15">
    <name type="scientific">Microvenator marinus</name>
    <dbReference type="NCBI Taxonomy" id="2600177"/>
    <lineage>
        <taxon>Bacteria</taxon>
        <taxon>Deltaproteobacteria</taxon>
        <taxon>Bradymonadales</taxon>
        <taxon>Microvenatoraceae</taxon>
        <taxon>Microvenator</taxon>
    </lineage>
</organism>
<evidence type="ECO:0000259" key="13">
    <source>
        <dbReference type="Pfam" id="PF17900"/>
    </source>
</evidence>
<dbReference type="InterPro" id="IPR042097">
    <property type="entry name" value="Aminopeptidase_N-like_N_sf"/>
</dbReference>
<evidence type="ECO:0000313" key="15">
    <source>
        <dbReference type="Proteomes" id="UP000321595"/>
    </source>
</evidence>
<dbReference type="GO" id="GO:0006508">
    <property type="term" value="P:proteolysis"/>
    <property type="evidence" value="ECO:0007669"/>
    <property type="project" value="UniProtKB-KW"/>
</dbReference>
<keyword evidence="7" id="KW-0479">Metal-binding</keyword>
<dbReference type="CDD" id="cd09603">
    <property type="entry name" value="M1_APN_like"/>
    <property type="match status" value="1"/>
</dbReference>
<dbReference type="InterPro" id="IPR027268">
    <property type="entry name" value="Peptidase_M4/M1_CTD_sf"/>
</dbReference>
<dbReference type="InterPro" id="IPR050344">
    <property type="entry name" value="Peptidase_M1_aminopeptidases"/>
</dbReference>
<evidence type="ECO:0000256" key="7">
    <source>
        <dbReference type="ARBA" id="ARBA00022723"/>
    </source>
</evidence>
<dbReference type="Pfam" id="PF01433">
    <property type="entry name" value="Peptidase_M1"/>
    <property type="match status" value="1"/>
</dbReference>
<dbReference type="EMBL" id="CP042467">
    <property type="protein sequence ID" value="QED27817.1"/>
    <property type="molecule type" value="Genomic_DNA"/>
</dbReference>
<evidence type="ECO:0000256" key="11">
    <source>
        <dbReference type="SAM" id="Coils"/>
    </source>
</evidence>
<dbReference type="InterPro" id="IPR014782">
    <property type="entry name" value="Peptidase_M1_dom"/>
</dbReference>
<dbReference type="SUPFAM" id="SSF63737">
    <property type="entry name" value="Leukotriene A4 hydrolase N-terminal domain"/>
    <property type="match status" value="1"/>
</dbReference>
<dbReference type="AlphaFoldDB" id="A0A5B8XRM1"/>
<dbReference type="PANTHER" id="PTHR11533">
    <property type="entry name" value="PROTEASE M1 ZINC METALLOPROTEASE"/>
    <property type="match status" value="1"/>
</dbReference>
<comment type="cofactor">
    <cofactor evidence="2">
        <name>Zn(2+)</name>
        <dbReference type="ChEBI" id="CHEBI:29105"/>
    </cofactor>
</comment>
<dbReference type="GO" id="GO:0005615">
    <property type="term" value="C:extracellular space"/>
    <property type="evidence" value="ECO:0007669"/>
    <property type="project" value="TreeGrafter"/>
</dbReference>
<keyword evidence="10" id="KW-0482">Metalloprotease</keyword>
<feature type="domain" description="Aminopeptidase N-like N-terminal" evidence="13">
    <location>
        <begin position="74"/>
        <end position="206"/>
    </location>
</feature>
<dbReference type="InterPro" id="IPR011989">
    <property type="entry name" value="ARM-like"/>
</dbReference>
<keyword evidence="8" id="KW-0378">Hydrolase</keyword>
<proteinExistence type="inferred from homology"/>
<dbReference type="RefSeq" id="WP_146959689.1">
    <property type="nucleotide sequence ID" value="NZ_CP042467.1"/>
</dbReference>
<comment type="catalytic activity">
    <reaction evidence="1">
        <text>Release of an N-terminal amino acid, Xaa-|-Yaa- from a peptide, amide or arylamide. Xaa is preferably Ala, but may be most amino acids including Pro (slow action). When a terminal hydrophobic residue is followed by a prolyl residue, the two may be released as an intact Xaa-Pro dipeptide.</text>
        <dbReference type="EC" id="3.4.11.2"/>
    </reaction>
</comment>
<sequence>MPIFMGKHVCSCANGHTGFSPDSVEPHHAPDLALEPVHLEIEIELFIPERKAKLKVTHTLLARDAGASRIALNGVGFQDLKVKGAEFSYDGQTIDLTLKPLKRGDEKKVTLTYLVDEPASGILFSSPDEDYPEAGFWAVTDHETERARHWLATIDHPSVRPTLEFKITAPEDVYALANGLKVGEKSLKGGRKETHWKLDIRCPAYLTCFAVGRFTRASDGEFEGRELAYFAPDYHTEENLIRSFGRTGKIMAWMSKKFDFDFPFPKYYQFAAPGIGGAMENISLVSWDELFVLDEVFAKEFTWLVDQINVHEMAHSYFGDIVVCRDFSQVWLKESWATYTESLWLEDQYGADEAHYDFYRNAQAYFSEADGAYKRPLVTRNFESSWDMFDRHLYPGGACRLHTLRKELGDKAFFRGVKAYLKKFAGHTVETEDFRRCLEAESGRTLTRFFDQWMYNPNYLSLKVEYSWDKDKGEGRLEVNQTQEGQAFAFDLDVLVVVDGKPTTHTFRVTKSKEHCSFSAKSEPTQVHINPQGNVLMKLEFDPGETLLRAGLDSDLLLARIHAAKTLATKPTKANVDAVWKRYAKEKFWGAKQELLEALADFGTQHAEGLFTQAVKDESDPMVLQSLFSSARKYKNQDIKDAISERLSKGDLPYLAARAAWITLGKYRDEAPLVEIADAARKEGFGGVEQWGAIEALGETREALAAEILMERTRRGATSARNRAMAATTLGRLGAFLDKRAQAQIVEHLEALLRDPETKVGSGAVQGLVELKARGSVAKMRTFLKRLPAQDAVSLGRVVEKVHAPEDQKVLALEKELEELRKSYRGLEDRLAKLEPTKSES</sequence>
<name>A0A5B8XRM1_9DELT</name>
<dbReference type="GO" id="GO:0042277">
    <property type="term" value="F:peptide binding"/>
    <property type="evidence" value="ECO:0007669"/>
    <property type="project" value="TreeGrafter"/>
</dbReference>